<accession>A0A5C8EF78</accession>
<reference evidence="1 2" key="1">
    <citation type="journal article" date="1992" name="Lakartidningen">
        <title>[Penicillin V and not amoxicillin is the first choice preparation in acute otitis].</title>
        <authorList>
            <person name="Kamme C."/>
            <person name="Lundgren K."/>
            <person name="Prellner K."/>
        </authorList>
    </citation>
    <scope>NUCLEOTIDE SEQUENCE [LARGE SCALE GENOMIC DNA]</scope>
    <source>
        <strain evidence="1 2">PC5538III-hc</strain>
    </source>
</reference>
<evidence type="ECO:0000313" key="2">
    <source>
        <dbReference type="Proteomes" id="UP000323176"/>
    </source>
</evidence>
<evidence type="ECO:0000313" key="1">
    <source>
        <dbReference type="EMBL" id="TXJ36353.1"/>
    </source>
</evidence>
<gene>
    <name evidence="1" type="ORF">EPJ72_11690</name>
</gene>
<sequence>MWQQKKWGLGQSPRYKNKNINLFLTKYSCLGIYLNKYILSSFAYYRKVINFFVAQKSCKKRECYNLILLQYVLKML</sequence>
<dbReference type="EMBL" id="SAXY01000072">
    <property type="protein sequence ID" value="TXJ36353.1"/>
    <property type="molecule type" value="Genomic_DNA"/>
</dbReference>
<organism evidence="1 2">
    <name type="scientific">Brachyspira pilosicoli</name>
    <name type="common">Serpulina pilosicoli</name>
    <dbReference type="NCBI Taxonomy" id="52584"/>
    <lineage>
        <taxon>Bacteria</taxon>
        <taxon>Pseudomonadati</taxon>
        <taxon>Spirochaetota</taxon>
        <taxon>Spirochaetia</taxon>
        <taxon>Brachyspirales</taxon>
        <taxon>Brachyspiraceae</taxon>
        <taxon>Brachyspira</taxon>
    </lineage>
</organism>
<proteinExistence type="predicted"/>
<protein>
    <submittedName>
        <fullName evidence="1">Uncharacterized protein</fullName>
    </submittedName>
</protein>
<comment type="caution">
    <text evidence="1">The sequence shown here is derived from an EMBL/GenBank/DDBJ whole genome shotgun (WGS) entry which is preliminary data.</text>
</comment>
<name>A0A5C8EF78_BRAPL</name>
<dbReference type="Proteomes" id="UP000323176">
    <property type="component" value="Unassembled WGS sequence"/>
</dbReference>
<dbReference type="AlphaFoldDB" id="A0A5C8EF78"/>